<evidence type="ECO:0008006" key="4">
    <source>
        <dbReference type="Google" id="ProtNLM"/>
    </source>
</evidence>
<dbReference type="EMBL" id="LT629790">
    <property type="protein sequence ID" value="SDU71638.1"/>
    <property type="molecule type" value="Genomic_DNA"/>
</dbReference>
<gene>
    <name evidence="2" type="ORF">SAMN05216476_4659</name>
</gene>
<keyword evidence="3" id="KW-1185">Reference proteome</keyword>
<keyword evidence="1" id="KW-0812">Transmembrane</keyword>
<name>A0AAX2DHC6_9PSED</name>
<keyword evidence="1" id="KW-0472">Membrane</keyword>
<dbReference type="Proteomes" id="UP000183772">
    <property type="component" value="Chromosome I"/>
</dbReference>
<dbReference type="RefSeq" id="WP_047701570.1">
    <property type="nucleotide sequence ID" value="NZ_CP102176.1"/>
</dbReference>
<proteinExistence type="predicted"/>
<accession>A0AAX2DHC6</accession>
<dbReference type="AlphaFoldDB" id="A0AAX2DHC6"/>
<dbReference type="GeneID" id="76214667"/>
<protein>
    <recommendedName>
        <fullName evidence="4">Polysaccharide chain length determinant N-terminal domain-containing protein</fullName>
    </recommendedName>
</protein>
<sequence length="212" mass="23670">MTAANFSKDEISLRDFFCFLAPQIRTIILIFVVIVAIGLGYAITRPTLHMSIANVAIGDSLNMDSSASNLLESPETMMYKYAQLATIDPIKKTNIVEVSTVAANREESIKKLKLAINEITSTQNHLYQQQEIKFIKYLDLLEMADTKEIKILSMLQNASRSSMTYSSEITTTELPYSGNMYKILLGTTLTALFVALVIGAIKEWIRRLGETA</sequence>
<feature type="transmembrane region" description="Helical" evidence="1">
    <location>
        <begin position="183"/>
        <end position="201"/>
    </location>
</feature>
<reference evidence="2 3" key="1">
    <citation type="submission" date="2016-10" db="EMBL/GenBank/DDBJ databases">
        <authorList>
            <person name="Varghese N."/>
            <person name="Submissions S."/>
        </authorList>
    </citation>
    <scope>NUCLEOTIDE SEQUENCE [LARGE SCALE GENOMIC DNA]</scope>
    <source>
        <strain evidence="2 3">DSM 16733</strain>
    </source>
</reference>
<organism evidence="2 3">
    <name type="scientific">Pseudomonas mediterranea</name>
    <dbReference type="NCBI Taxonomy" id="183795"/>
    <lineage>
        <taxon>Bacteria</taxon>
        <taxon>Pseudomonadati</taxon>
        <taxon>Pseudomonadota</taxon>
        <taxon>Gammaproteobacteria</taxon>
        <taxon>Pseudomonadales</taxon>
        <taxon>Pseudomonadaceae</taxon>
        <taxon>Pseudomonas</taxon>
    </lineage>
</organism>
<keyword evidence="1" id="KW-1133">Transmembrane helix</keyword>
<evidence type="ECO:0000313" key="2">
    <source>
        <dbReference type="EMBL" id="SDU71638.1"/>
    </source>
</evidence>
<evidence type="ECO:0000256" key="1">
    <source>
        <dbReference type="SAM" id="Phobius"/>
    </source>
</evidence>
<feature type="transmembrane region" description="Helical" evidence="1">
    <location>
        <begin position="24"/>
        <end position="43"/>
    </location>
</feature>
<evidence type="ECO:0000313" key="3">
    <source>
        <dbReference type="Proteomes" id="UP000183772"/>
    </source>
</evidence>